<proteinExistence type="inferred from homology"/>
<dbReference type="GO" id="GO:0016746">
    <property type="term" value="F:acyltransferase activity"/>
    <property type="evidence" value="ECO:0007669"/>
    <property type="project" value="UniProtKB-KW"/>
</dbReference>
<gene>
    <name evidence="4" type="ORF">Scep_018064</name>
</gene>
<dbReference type="EMBL" id="JBBNAG010000007">
    <property type="protein sequence ID" value="KAK9119971.1"/>
    <property type="molecule type" value="Genomic_DNA"/>
</dbReference>
<evidence type="ECO:0000313" key="5">
    <source>
        <dbReference type="Proteomes" id="UP001419268"/>
    </source>
</evidence>
<name>A0AAP0ISS1_9MAGN</name>
<evidence type="ECO:0000256" key="2">
    <source>
        <dbReference type="ARBA" id="ARBA00022679"/>
    </source>
</evidence>
<dbReference type="Pfam" id="PF02458">
    <property type="entry name" value="Transferase"/>
    <property type="match status" value="2"/>
</dbReference>
<sequence length="737" mass="83450">MSPLLFPIIFYYTKPETSTYTCTSTTTSSSTCLKRSLSKCLTKFYPLAGRIKDDVSVDCNDAGVDYLEAKVTNCTLLDVITNPNIPSLKQLLPCEPHIHDLESPLLLVQVNRFQCGGIAIGVCISHKVADASALGMFVNGWSCTARGDCETVAPHFELSTLFPWRDDTNDIEQEYQATEGDYDHEKDNKFVTKRFVFNATDIARLRDKARNIESPTRIEVVSAFIWKRFVDLNQSKTRPTSKPYSVFHAMNLRKRRAPPLAEHGFGNMSVLVIESLETEDDDDEYCSLVGKIRSAIRGVDGEFVKKLESGDEWYLKHIKARLIEQGKGEREQFSFTSWCWLFYDADFGWGRPVWVSPHLYYKNVVILMDTRDGEGIEAWVSLLNEDIVEFESDPDILSGRIKDEIYVDCNDAGVDYLEAKITKCSLSDVLTNPNIESLVQLLPCKPYSPETKKESSESPLLLVQVNYFDCGGIAIGVCVWHRVGDTCSLNTFVNGWSATARGDYEAITPQFDLASVFPPRDLLGFDPAVGVSNAKLVAKRFVFNASNMEKLKEKLRKDSNVVSATRVEAVSAFLTQRLMEPKSAEQEGKPYTVLFTTNLRKRRVPPLHDHSFGNMYSFVNEVFTNEEESRGFVGRIKSAVRRINGEFVGKIESDGDWYSKHIEDEAMKSFVEGMRNINFSSWCRFDFYNADFGWGRPVWTSIVTMPHENSVFLLDTRGLDGIEAWVIVCLKKTWLSL</sequence>
<evidence type="ECO:0000256" key="1">
    <source>
        <dbReference type="ARBA" id="ARBA00009861"/>
    </source>
</evidence>
<keyword evidence="3" id="KW-0012">Acyltransferase</keyword>
<reference evidence="4 5" key="1">
    <citation type="submission" date="2024-01" db="EMBL/GenBank/DDBJ databases">
        <title>Genome assemblies of Stephania.</title>
        <authorList>
            <person name="Yang L."/>
        </authorList>
    </citation>
    <scope>NUCLEOTIDE SEQUENCE [LARGE SCALE GENOMIC DNA]</scope>
    <source>
        <strain evidence="4">JXDWG</strain>
        <tissue evidence="4">Leaf</tissue>
    </source>
</reference>
<dbReference type="Proteomes" id="UP001419268">
    <property type="component" value="Unassembled WGS sequence"/>
</dbReference>
<dbReference type="PANTHER" id="PTHR31623:SF17">
    <property type="entry name" value="F21J9.9"/>
    <property type="match status" value="1"/>
</dbReference>
<dbReference type="Gene3D" id="3.30.559.10">
    <property type="entry name" value="Chloramphenicol acetyltransferase-like domain"/>
    <property type="match status" value="4"/>
</dbReference>
<dbReference type="AlphaFoldDB" id="A0AAP0ISS1"/>
<evidence type="ECO:0000256" key="3">
    <source>
        <dbReference type="ARBA" id="ARBA00023315"/>
    </source>
</evidence>
<comment type="similarity">
    <text evidence="1">Belongs to the plant acyltransferase family.</text>
</comment>
<dbReference type="PANTHER" id="PTHR31623">
    <property type="entry name" value="F21J9.9"/>
    <property type="match status" value="1"/>
</dbReference>
<dbReference type="InterPro" id="IPR023213">
    <property type="entry name" value="CAT-like_dom_sf"/>
</dbReference>
<protein>
    <submittedName>
        <fullName evidence="4">Uncharacterized protein</fullName>
    </submittedName>
</protein>
<evidence type="ECO:0000313" key="4">
    <source>
        <dbReference type="EMBL" id="KAK9119971.1"/>
    </source>
</evidence>
<organism evidence="4 5">
    <name type="scientific">Stephania cephalantha</name>
    <dbReference type="NCBI Taxonomy" id="152367"/>
    <lineage>
        <taxon>Eukaryota</taxon>
        <taxon>Viridiplantae</taxon>
        <taxon>Streptophyta</taxon>
        <taxon>Embryophyta</taxon>
        <taxon>Tracheophyta</taxon>
        <taxon>Spermatophyta</taxon>
        <taxon>Magnoliopsida</taxon>
        <taxon>Ranunculales</taxon>
        <taxon>Menispermaceae</taxon>
        <taxon>Menispermoideae</taxon>
        <taxon>Cissampelideae</taxon>
        <taxon>Stephania</taxon>
    </lineage>
</organism>
<comment type="caution">
    <text evidence="4">The sequence shown here is derived from an EMBL/GenBank/DDBJ whole genome shotgun (WGS) entry which is preliminary data.</text>
</comment>
<accession>A0AAP0ISS1</accession>
<keyword evidence="2" id="KW-0808">Transferase</keyword>
<keyword evidence="5" id="KW-1185">Reference proteome</keyword>